<name>A0ACD6ADC4_AVESA</name>
<keyword evidence="2" id="KW-1185">Reference proteome</keyword>
<accession>A0ACD6ADC4</accession>
<organism evidence="1 2">
    <name type="scientific">Avena sativa</name>
    <name type="common">Oat</name>
    <dbReference type="NCBI Taxonomy" id="4498"/>
    <lineage>
        <taxon>Eukaryota</taxon>
        <taxon>Viridiplantae</taxon>
        <taxon>Streptophyta</taxon>
        <taxon>Embryophyta</taxon>
        <taxon>Tracheophyta</taxon>
        <taxon>Spermatophyta</taxon>
        <taxon>Magnoliopsida</taxon>
        <taxon>Liliopsida</taxon>
        <taxon>Poales</taxon>
        <taxon>Poaceae</taxon>
        <taxon>BOP clade</taxon>
        <taxon>Pooideae</taxon>
        <taxon>Poodae</taxon>
        <taxon>Poeae</taxon>
        <taxon>Poeae Chloroplast Group 1 (Aveneae type)</taxon>
        <taxon>Aveninae</taxon>
        <taxon>Avena</taxon>
    </lineage>
</organism>
<reference evidence="1" key="1">
    <citation type="submission" date="2021-05" db="EMBL/GenBank/DDBJ databases">
        <authorList>
            <person name="Scholz U."/>
            <person name="Mascher M."/>
            <person name="Fiebig A."/>
        </authorList>
    </citation>
    <scope>NUCLEOTIDE SEQUENCE [LARGE SCALE GENOMIC DNA]</scope>
</reference>
<sequence length="364" mass="40149">MEVKVLHSKLVKPAHDTAAAGVPKYVPLSVFDRVTCQMPMTIIFTFTPPSPSTAAMEEGLVAALTRYRAFAGQLGEGPDGEPAVLLNDRGARLVDAAVPDADLADLPGEPTPELLKLHPYLEAELEEVVLIQLTRFRCGSLAVEFTSNHVVADGHATSDFLVAWCRAARGHRPMEYDHREKLFRPRSPARVEYDHGSREYHRPPSPAVEYYDAYAASNIVIHRAHLTKDFIVELRSRASEGRVVPFSRFETIVAHVWRAMTRARGLGDGDPGQVSTVRISVDGRRRLDPEASLAGYFGNLVLWAFPRATVGDLLTQPLRHVAQAIHDEVRRVADAAYFQSFVDYACSGAVEEEGLAPSNVLKDC</sequence>
<dbReference type="Proteomes" id="UP001732700">
    <property type="component" value="Chromosome 7D"/>
</dbReference>
<reference evidence="1" key="2">
    <citation type="submission" date="2025-09" db="UniProtKB">
        <authorList>
            <consortium name="EnsemblPlants"/>
        </authorList>
    </citation>
    <scope>IDENTIFICATION</scope>
</reference>
<evidence type="ECO:0000313" key="1">
    <source>
        <dbReference type="EnsemblPlants" id="AVESA.00010b.r2.7DG1337230.1.CDS.1"/>
    </source>
</evidence>
<protein>
    <submittedName>
        <fullName evidence="1">Uncharacterized protein</fullName>
    </submittedName>
</protein>
<dbReference type="EnsemblPlants" id="AVESA.00010b.r2.7DG1337230.1">
    <property type="protein sequence ID" value="AVESA.00010b.r2.7DG1337230.1.CDS.1"/>
    <property type="gene ID" value="AVESA.00010b.r2.7DG1337230"/>
</dbReference>
<evidence type="ECO:0000313" key="2">
    <source>
        <dbReference type="Proteomes" id="UP001732700"/>
    </source>
</evidence>
<proteinExistence type="predicted"/>